<keyword evidence="3" id="KW-0812">Transmembrane</keyword>
<feature type="coiled-coil region" evidence="1">
    <location>
        <begin position="627"/>
        <end position="654"/>
    </location>
</feature>
<proteinExistence type="predicted"/>
<feature type="region of interest" description="Disordered" evidence="2">
    <location>
        <begin position="691"/>
        <end position="729"/>
    </location>
</feature>
<keyword evidence="3" id="KW-1133">Transmembrane helix</keyword>
<feature type="compositionally biased region" description="Basic and acidic residues" evidence="2">
    <location>
        <begin position="694"/>
        <end position="721"/>
    </location>
</feature>
<accession>A0A1I3I0N3</accession>
<protein>
    <submittedName>
        <fullName evidence="4">TIGR03545 family protein</fullName>
    </submittedName>
</protein>
<dbReference type="AlphaFoldDB" id="A0A1I3I0N3"/>
<evidence type="ECO:0000256" key="2">
    <source>
        <dbReference type="SAM" id="MobiDB-lite"/>
    </source>
</evidence>
<evidence type="ECO:0000313" key="5">
    <source>
        <dbReference type="Proteomes" id="UP000182737"/>
    </source>
</evidence>
<dbReference type="InterPro" id="IPR019934">
    <property type="entry name" value="CHP03545"/>
</dbReference>
<gene>
    <name evidence="4" type="ORF">SAMN04487775_101219</name>
</gene>
<evidence type="ECO:0000256" key="3">
    <source>
        <dbReference type="SAM" id="Phobius"/>
    </source>
</evidence>
<organism evidence="4 5">
    <name type="scientific">Treponema bryantii</name>
    <dbReference type="NCBI Taxonomy" id="163"/>
    <lineage>
        <taxon>Bacteria</taxon>
        <taxon>Pseudomonadati</taxon>
        <taxon>Spirochaetota</taxon>
        <taxon>Spirochaetia</taxon>
        <taxon>Spirochaetales</taxon>
        <taxon>Treponemataceae</taxon>
        <taxon>Treponema</taxon>
    </lineage>
</organism>
<dbReference type="OrthoDB" id="366311at2"/>
<name>A0A1I3I0N3_9SPIR</name>
<reference evidence="5" key="1">
    <citation type="submission" date="2016-10" db="EMBL/GenBank/DDBJ databases">
        <authorList>
            <person name="Varghese N."/>
            <person name="Submissions S."/>
        </authorList>
    </citation>
    <scope>NUCLEOTIDE SEQUENCE [LARGE SCALE GENOMIC DNA]</scope>
    <source>
        <strain evidence="5">XBD1002</strain>
    </source>
</reference>
<feature type="transmembrane region" description="Helical" evidence="3">
    <location>
        <begin position="86"/>
        <end position="106"/>
    </location>
</feature>
<sequence length="729" mass="81105">MKKIPSLFRKKYTAKKLEKKIYKKLYVPEDKKYVKGLFTEVEKKGSKQTPIFAIPPEKAEQLAKKDMKRLKALAKQIKSQKGRVNWVPLLVTIAFIAAIPVCFITFKNVIIKKAITVVCENIFEAKCDIEKVDFKLLDSSLKVRKIEIANKNDYMKNLVDIGSITIDFDLNQLLRKRFVADELSVLDVNSGTERKTSGELPPKKVKNIQKGKAKAEKKASESGLGKLIAEKKATAASSLESNITGLFNQLNPETLMQNFAAQLQTPAVSKQVQEQVPQIVAKWQAKPAEVQKTVDDLQKSVNDIVNFDFNSVQNNPLKIKEFIENLDSTYKNIDKVKNDANGVLKSFNADIAEADGLRKTVQNAVTHDMNFANSEINKIKSLNISDGTKLISGMFENVACDVLGKYYPYATKGVNYLLDLKAKQGGKPKEEKAQKEKKEKYTVKRAPGRDIFYRQDKVPALWIKKMAGSGPNFFAQATDISSNQDIINKPAKIDFNMDLMGLKHTAKLVVDFRTDTKEPLIRADYGLKNIPLLIPAEKFGEYPGVPSFDAKCAVDAVLKIFDDEGFELTGKGLLTDLKIATVPFEPEYASKIYSNVMGRINTVRANITSGFTMSGGLKMLLDSDADVQVLNSLKKEMEAQLAGIKENLKAELTKKINEASGGALGQFGSLDEIKNKLTGSVNTANGYEKQLTQKRAEAEKQLKGKADEATKKATEDAKKELGNQLKKLF</sequence>
<dbReference type="RefSeq" id="WP_074929834.1">
    <property type="nucleotide sequence ID" value="NZ_FORI01000001.1"/>
</dbReference>
<dbReference type="EMBL" id="FORI01000001">
    <property type="protein sequence ID" value="SFI41393.1"/>
    <property type="molecule type" value="Genomic_DNA"/>
</dbReference>
<keyword evidence="3" id="KW-0472">Membrane</keyword>
<evidence type="ECO:0000256" key="1">
    <source>
        <dbReference type="SAM" id="Coils"/>
    </source>
</evidence>
<dbReference type="NCBIfam" id="TIGR03545">
    <property type="entry name" value="TIGR03545 family protein"/>
    <property type="match status" value="1"/>
</dbReference>
<dbReference type="Proteomes" id="UP000182737">
    <property type="component" value="Unassembled WGS sequence"/>
</dbReference>
<keyword evidence="1" id="KW-0175">Coiled coil</keyword>
<evidence type="ECO:0000313" key="4">
    <source>
        <dbReference type="EMBL" id="SFI41393.1"/>
    </source>
</evidence>
<keyword evidence="5" id="KW-1185">Reference proteome</keyword>